<gene>
    <name evidence="2" type="ORF">CORC01_00487</name>
</gene>
<dbReference type="Proteomes" id="UP000176998">
    <property type="component" value="Unassembled WGS sequence"/>
</dbReference>
<dbReference type="RefSeq" id="XP_022481283.1">
    <property type="nucleotide sequence ID" value="XM_022612144.1"/>
</dbReference>
<dbReference type="OrthoDB" id="10514457at2759"/>
<comment type="caution">
    <text evidence="2">The sequence shown here is derived from an EMBL/GenBank/DDBJ whole genome shotgun (WGS) entry which is preliminary data.</text>
</comment>
<keyword evidence="3" id="KW-1185">Reference proteome</keyword>
<accession>A0A1G4BRX0</accession>
<name>A0A1G4BRX0_9PEZI</name>
<reference evidence="2 3" key="1">
    <citation type="submission" date="2016-09" db="EMBL/GenBank/DDBJ databases">
        <authorList>
            <person name="Capua I."/>
            <person name="De Benedictis P."/>
            <person name="Joannis T."/>
            <person name="Lombin L.H."/>
            <person name="Cattoli G."/>
        </authorList>
    </citation>
    <scope>NUCLEOTIDE SEQUENCE [LARGE SCALE GENOMIC DNA]</scope>
    <source>
        <strain evidence="2 3">IMI 309357</strain>
    </source>
</reference>
<keyword evidence="1" id="KW-1133">Transmembrane helix</keyword>
<dbReference type="GeneID" id="34553654"/>
<keyword evidence="1" id="KW-0812">Transmembrane</keyword>
<organism evidence="2 3">
    <name type="scientific">Colletotrichum orchidophilum</name>
    <dbReference type="NCBI Taxonomy" id="1209926"/>
    <lineage>
        <taxon>Eukaryota</taxon>
        <taxon>Fungi</taxon>
        <taxon>Dikarya</taxon>
        <taxon>Ascomycota</taxon>
        <taxon>Pezizomycotina</taxon>
        <taxon>Sordariomycetes</taxon>
        <taxon>Hypocreomycetidae</taxon>
        <taxon>Glomerellales</taxon>
        <taxon>Glomerellaceae</taxon>
        <taxon>Colletotrichum</taxon>
    </lineage>
</organism>
<keyword evidence="1" id="KW-0472">Membrane</keyword>
<dbReference type="EMBL" id="MJBS01000003">
    <property type="protein sequence ID" value="OHF04148.1"/>
    <property type="molecule type" value="Genomic_DNA"/>
</dbReference>
<proteinExistence type="predicted"/>
<protein>
    <submittedName>
        <fullName evidence="2">Uncharacterized protein</fullName>
    </submittedName>
</protein>
<dbReference type="AlphaFoldDB" id="A0A1G4BRX0"/>
<feature type="transmembrane region" description="Helical" evidence="1">
    <location>
        <begin position="12"/>
        <end position="29"/>
    </location>
</feature>
<evidence type="ECO:0000256" key="1">
    <source>
        <dbReference type="SAM" id="Phobius"/>
    </source>
</evidence>
<evidence type="ECO:0000313" key="3">
    <source>
        <dbReference type="Proteomes" id="UP000176998"/>
    </source>
</evidence>
<feature type="transmembrane region" description="Helical" evidence="1">
    <location>
        <begin position="49"/>
        <end position="75"/>
    </location>
</feature>
<sequence>MTYSHFPIMISRFFLVGGQLHFFFLWLALIHSVDFDLVCVRVSPPSSQLIWILVFCTSLFVSSLISSLIIYDFLFQFATRFAIERFRGYCRQRFRK</sequence>
<evidence type="ECO:0000313" key="2">
    <source>
        <dbReference type="EMBL" id="OHF04148.1"/>
    </source>
</evidence>